<evidence type="ECO:0000313" key="4">
    <source>
        <dbReference type="Proteomes" id="UP000054383"/>
    </source>
</evidence>
<feature type="region of interest" description="Disordered" evidence="2">
    <location>
        <begin position="496"/>
        <end position="515"/>
    </location>
</feature>
<dbReference type="Gene3D" id="3.40.50.720">
    <property type="entry name" value="NAD(P)-binding Rossmann-like Domain"/>
    <property type="match status" value="1"/>
</dbReference>
<feature type="region of interest" description="Disordered" evidence="2">
    <location>
        <begin position="179"/>
        <end position="221"/>
    </location>
</feature>
<gene>
    <name evidence="3" type="ORF">PISL3812_04773</name>
</gene>
<dbReference type="InterPro" id="IPR036291">
    <property type="entry name" value="NAD(P)-bd_dom_sf"/>
</dbReference>
<keyword evidence="1" id="KW-0521">NADP</keyword>
<dbReference type="PROSITE" id="PS00061">
    <property type="entry name" value="ADH_SHORT"/>
    <property type="match status" value="1"/>
</dbReference>
<dbReference type="OMA" id="CKSIIWR"/>
<dbReference type="Pfam" id="PF13516">
    <property type="entry name" value="LRR_6"/>
    <property type="match status" value="1"/>
</dbReference>
<feature type="region of interest" description="Disordered" evidence="2">
    <location>
        <begin position="325"/>
        <end position="354"/>
    </location>
</feature>
<evidence type="ECO:0000256" key="2">
    <source>
        <dbReference type="SAM" id="MobiDB-lite"/>
    </source>
</evidence>
<dbReference type="PANTHER" id="PTHR45458:SF3">
    <property type="entry name" value="CHAIN DEHYDROGENASE (ATSC), PUTATIVE-RELATED"/>
    <property type="match status" value="1"/>
</dbReference>
<reference evidence="3 4" key="1">
    <citation type="submission" date="2015-04" db="EMBL/GenBank/DDBJ databases">
        <authorList>
            <person name="Syromyatnikov M.Y."/>
            <person name="Popov V.N."/>
        </authorList>
    </citation>
    <scope>NUCLEOTIDE SEQUENCE [LARGE SCALE GENOMIC DNA]</scope>
    <source>
        <strain evidence="3">WF-38-12</strain>
    </source>
</reference>
<dbReference type="InterPro" id="IPR001611">
    <property type="entry name" value="Leu-rich_rpt"/>
</dbReference>
<dbReference type="Gene3D" id="3.80.10.10">
    <property type="entry name" value="Ribonuclease Inhibitor"/>
    <property type="match status" value="1"/>
</dbReference>
<keyword evidence="4" id="KW-1185">Reference proteome</keyword>
<organism evidence="3 4">
    <name type="scientific">Talaromyces islandicus</name>
    <name type="common">Penicillium islandicum</name>
    <dbReference type="NCBI Taxonomy" id="28573"/>
    <lineage>
        <taxon>Eukaryota</taxon>
        <taxon>Fungi</taxon>
        <taxon>Dikarya</taxon>
        <taxon>Ascomycota</taxon>
        <taxon>Pezizomycotina</taxon>
        <taxon>Eurotiomycetes</taxon>
        <taxon>Eurotiomycetidae</taxon>
        <taxon>Eurotiales</taxon>
        <taxon>Trichocomaceae</taxon>
        <taxon>Talaromyces</taxon>
        <taxon>Talaromyces sect. Islandici</taxon>
    </lineage>
</organism>
<feature type="compositionally biased region" description="Low complexity" evidence="2">
    <location>
        <begin position="195"/>
        <end position="206"/>
    </location>
</feature>
<dbReference type="Proteomes" id="UP000054383">
    <property type="component" value="Unassembled WGS sequence"/>
</dbReference>
<dbReference type="PANTHER" id="PTHR45458">
    <property type="entry name" value="SHORT-CHAIN DEHYDROGENASE/REDUCTASE SDR"/>
    <property type="match status" value="1"/>
</dbReference>
<dbReference type="OrthoDB" id="9876299at2759"/>
<proteinExistence type="predicted"/>
<sequence length="841" mass="93409">MGRIHVLGKSVLGPRAGLAIKNTLNTRHPISNTFKSTKLRDPVLEIDLANRRLTDEGLFAFIADLKDLLRYKSEQYPQGVAKLQELHLQGNELTVRSLRELGHLIQLSARDLRELNLSNNKIFIKDYNSRLEVQEWELFLRSFSQCCVLKKVDFGDNSLGDTGIDIFARVYTQSELDFVNTSSSEEDEHNEAPMSSTSVSGSSDSRGTSHRRRQSQPKVTKTYPDADINHYACTRGLQSVPYIILANVDMNDASVVHLSEMIKIRRTPEQLLDYLPGGKSLSLPDNPNYATKGIYWQPNSELGGLSLRLMETVAAVYAENTLHEDFGGTNLEDDDDDGELSHGQVERRQKRKKLEGELHRLESQQRIQALLSGGVSDSALWKHSLELLTVSRAILLDGKRRPPSAEKELSTVKKNVRPQLANNEIAPQAPTTARKFGYQPTDRSGVTPTGVLISSMRFDPESSTFDFMFPSMHAPSPNPAQTPTMLDVGAVLSAYDDRNKSSTGPSRQSKGKQSSAAFHREWKALTDKQYRFEYRFGLPLHIWGRIIMLSRNWSRFVPPAHQQRIFNYAADWDGLASELAVDGAPQNQQIWRILDNMKCFSYVSADQKGLGLGLANLYLQQPNTKVILTTRTSPSELRSALPSSFAGTLQGIYKLESSSTEDAIALRESLLAEKLAKIDIVIANAGYGDPFTSLLDAPIDAMDKLYQVNALGPVRLYQQLWPDFLSKSDQPPKFAVISSILSSIQLTNSTPCGAYAASKAAANLFIRKMHLENERLVALTLSPGWVQTANGQSFADAVGTARPPLTIDESVNAIVKTIAEAEKNTTSGKLIEVMTGEELPW</sequence>
<feature type="compositionally biased region" description="Polar residues" evidence="2">
    <location>
        <begin position="501"/>
        <end position="515"/>
    </location>
</feature>
<dbReference type="EMBL" id="CVMT01000003">
    <property type="protein sequence ID" value="CRG87753.1"/>
    <property type="molecule type" value="Genomic_DNA"/>
</dbReference>
<accession>A0A0U1LWH5</accession>
<dbReference type="AlphaFoldDB" id="A0A0U1LWH5"/>
<dbReference type="InterPro" id="IPR002347">
    <property type="entry name" value="SDR_fam"/>
</dbReference>
<dbReference type="SUPFAM" id="SSF52047">
    <property type="entry name" value="RNI-like"/>
    <property type="match status" value="1"/>
</dbReference>
<dbReference type="GO" id="GO:0016616">
    <property type="term" value="F:oxidoreductase activity, acting on the CH-OH group of donors, NAD or NADP as acceptor"/>
    <property type="evidence" value="ECO:0007669"/>
    <property type="project" value="TreeGrafter"/>
</dbReference>
<evidence type="ECO:0000256" key="1">
    <source>
        <dbReference type="ARBA" id="ARBA00022857"/>
    </source>
</evidence>
<protein>
    <submittedName>
        <fullName evidence="3">Nesprin-2</fullName>
    </submittedName>
</protein>
<dbReference type="SUPFAM" id="SSF51735">
    <property type="entry name" value="NAD(P)-binding Rossmann-fold domains"/>
    <property type="match status" value="1"/>
</dbReference>
<name>A0A0U1LWH5_TALIS</name>
<dbReference type="InterPro" id="IPR052184">
    <property type="entry name" value="SDR_enzymes"/>
</dbReference>
<dbReference type="InterPro" id="IPR032675">
    <property type="entry name" value="LRR_dom_sf"/>
</dbReference>
<dbReference type="Pfam" id="PF00106">
    <property type="entry name" value="adh_short"/>
    <property type="match status" value="1"/>
</dbReference>
<evidence type="ECO:0000313" key="3">
    <source>
        <dbReference type="EMBL" id="CRG87753.1"/>
    </source>
</evidence>
<dbReference type="InterPro" id="IPR020904">
    <property type="entry name" value="Sc_DH/Rdtase_CS"/>
</dbReference>